<dbReference type="SMART" id="SM00490">
    <property type="entry name" value="HELICc"/>
    <property type="match status" value="1"/>
</dbReference>
<evidence type="ECO:0000256" key="13">
    <source>
        <dbReference type="ARBA" id="ARBA00023014"/>
    </source>
</evidence>
<dbReference type="FunFam" id="3.40.50.12160:FF:000003">
    <property type="entry name" value="CDK5 regulatory subunit-associated protein 1"/>
    <property type="match status" value="1"/>
</dbReference>
<dbReference type="PROSITE" id="PS51449">
    <property type="entry name" value="MTTASE_N"/>
    <property type="match status" value="1"/>
</dbReference>
<dbReference type="STRING" id="6293.A0A1I8EWU2"/>
<dbReference type="Pfam" id="PF00919">
    <property type="entry name" value="UPF0004"/>
    <property type="match status" value="1"/>
</dbReference>
<evidence type="ECO:0000256" key="17">
    <source>
        <dbReference type="SAM" id="MobiDB-lite"/>
    </source>
</evidence>
<feature type="domain" description="Helicase ATP-binding" evidence="19">
    <location>
        <begin position="76"/>
        <end position="227"/>
    </location>
</feature>
<dbReference type="GO" id="GO:0003724">
    <property type="term" value="F:RNA helicase activity"/>
    <property type="evidence" value="ECO:0007669"/>
    <property type="project" value="UniProtKB-EC"/>
</dbReference>
<dbReference type="FunFam" id="3.80.30.20:FF:000003">
    <property type="entry name" value="CDK5 regulatory subunit-associated protein 1"/>
    <property type="match status" value="1"/>
</dbReference>
<dbReference type="PROSITE" id="PS00690">
    <property type="entry name" value="DEAH_ATP_HELICASE"/>
    <property type="match status" value="1"/>
</dbReference>
<dbReference type="SMART" id="SM00847">
    <property type="entry name" value="HA2"/>
    <property type="match status" value="1"/>
</dbReference>
<evidence type="ECO:0000256" key="14">
    <source>
        <dbReference type="ARBA" id="ARBA00047984"/>
    </source>
</evidence>
<comment type="similarity">
    <text evidence="3">Belongs to the methylthiotransferase family. MiaB subfamily.</text>
</comment>
<evidence type="ECO:0000256" key="2">
    <source>
        <dbReference type="ARBA" id="ARBA00008792"/>
    </source>
</evidence>
<dbReference type="InterPro" id="IPR048333">
    <property type="entry name" value="HA2_WH"/>
</dbReference>
<sequence>MQKWSQGDSTSRFRRGRPVFLKPSDGDTFDNRNGPLILEDRLTEERTNVVNNPFLALSIQQQRARLPIFKYRNHIIYLLEKYRILIIIGETGCGKSTQVPQVMYLMEAGWASDGRKIGVTQPRRIAAVTLASRVAEEKSCKLGEDVGYFMTDGILLREFMSDPLLTQYSILMVDEAHERSINTDIILGLLRKVIMVRQDLRIIVSSATLDATLFRDFFELNDTSDKSKDITSIISVEGHIHPVTIYYTRNPVPDYIQKTVETILDIHKNEQPGDILVFLTGQDEACEVESVNKQLFEAAKDLRKKEVDKLWIVPMYGSLPGFEQLKAFDSTPYGTRKIVVATNIAETSLTIPGITYVIDCGFVKLRVMNPENYFESLMKLPISQASAQQRTGRAGRIRPGKCYRLYPQEEYDKLLPNTIPEMQRLNLAAVILLLKALGIHNVLRFNYLSRPPSFAMVEGLQSLYYLGALSKDGLLTNPLGIQMTDFPLPPQHSKTLLCSGELGCSEEIATIIAMLQIQDVFVIPSRYRHEAELMKRNFSVEEGDHFTLLNVFTNFMQNGKSKQWCINHFLNYRGLCRAQAIRDQLLGLLRHHNIPIKSCKENGELNSVLRCLVKGFFSQAAYYHYSGDYVTIRNEHHFKIYKGSAIMVIFTEVLQDSIRDVSVIEPEWLYQLVPEYYEFGTDAEIARRKVEAKNQASTAATFFTGCLFSAQAVCIACSEKASEIQCRQVSQNRFKNCQVLKVWWLCQQSLFVDGPGLDYFISKASNERLSKVIPRVEEMDESLIKFITYGCQMNINDVELVRSLLLSSGYVETDDVKEADIILLMTCSIREGAENKVWDELKVLRKIRRKKGVVGVLGCMAERVRHNLLTCTENVDVVAGPDSYRDLPRLLAIARCGSMAINVQLSLEETYADVVPVRKDKSIMRGCDNMCTYCIVPYTRGRERSRPMNSILDEIRRLSDEGVKQVTLLGQNVNSYRDLSEISFLSASFVEPGVAPGFRTKYKPKRGGYTFLTLLDKVSQIDSEMRIRFTSPHPKDFPLEVIQLIKERPNICKQIHLPAQSGSNIVLDAMDRGYSRESYLELVDRIKTVLPNVSLTSDFIAGFCGETEECHRESLDLIKHVVYSFCYVFPYSQREKTKAYRHLRDDVPKEVKDRRHQELASAFRETALKHNEALVGTKQLVLLEETSKRSSEHLRGRIDGGVSVIIHKYYNDGSGLVELKPGDYVVVKITSANSQTLQALTLQTIKLKDFENL</sequence>
<dbReference type="Gene3D" id="3.40.50.300">
    <property type="entry name" value="P-loop containing nucleotide triphosphate hydrolases"/>
    <property type="match status" value="2"/>
</dbReference>
<accession>A0A1I8EWU2</accession>
<dbReference type="SUPFAM" id="SSF102114">
    <property type="entry name" value="Radical SAM enzymes"/>
    <property type="match status" value="1"/>
</dbReference>
<dbReference type="SFLD" id="SFLDF00273">
    <property type="entry name" value="(dimethylallyl)adenosine_tRNA"/>
    <property type="match status" value="1"/>
</dbReference>
<evidence type="ECO:0000259" key="18">
    <source>
        <dbReference type="PROSITE" id="PS50926"/>
    </source>
</evidence>
<dbReference type="GO" id="GO:0051539">
    <property type="term" value="F:4 iron, 4 sulfur cluster binding"/>
    <property type="evidence" value="ECO:0007669"/>
    <property type="project" value="UniProtKB-KW"/>
</dbReference>
<dbReference type="Pfam" id="PF01938">
    <property type="entry name" value="TRAM"/>
    <property type="match status" value="1"/>
</dbReference>
<dbReference type="GO" id="GO:0080090">
    <property type="term" value="P:regulation of primary metabolic process"/>
    <property type="evidence" value="ECO:0007669"/>
    <property type="project" value="UniProtKB-ARBA"/>
</dbReference>
<keyword evidence="6" id="KW-0949">S-adenosyl-L-methionine</keyword>
<dbReference type="AlphaFoldDB" id="A0A1I8EWU2"/>
<dbReference type="PROSITE" id="PS51918">
    <property type="entry name" value="RADICAL_SAM"/>
    <property type="match status" value="1"/>
</dbReference>
<dbReference type="PANTHER" id="PTHR43020:SF2">
    <property type="entry name" value="MITOCHONDRIAL TRNA METHYLTHIOTRANSFERASE CDK5RAP1"/>
    <property type="match status" value="1"/>
</dbReference>
<dbReference type="Gene3D" id="3.40.50.12160">
    <property type="entry name" value="Methylthiotransferase, N-terminal domain"/>
    <property type="match status" value="1"/>
</dbReference>
<evidence type="ECO:0000256" key="12">
    <source>
        <dbReference type="ARBA" id="ARBA00023004"/>
    </source>
</evidence>
<evidence type="ECO:0000256" key="7">
    <source>
        <dbReference type="ARBA" id="ARBA00022723"/>
    </source>
</evidence>
<dbReference type="SFLD" id="SFLDF00413">
    <property type="entry name" value="CDK5RAP1"/>
    <property type="match status" value="1"/>
</dbReference>
<dbReference type="InterPro" id="IPR013848">
    <property type="entry name" value="Methylthiotransferase_N"/>
</dbReference>
<dbReference type="FunFam" id="3.40.50.300:FF:000578">
    <property type="entry name" value="probable ATP-dependent RNA helicase DHX35"/>
    <property type="match status" value="1"/>
</dbReference>
<dbReference type="Pfam" id="PF04055">
    <property type="entry name" value="Radical_SAM"/>
    <property type="match status" value="1"/>
</dbReference>
<dbReference type="GO" id="GO:0005739">
    <property type="term" value="C:mitochondrion"/>
    <property type="evidence" value="ECO:0007669"/>
    <property type="project" value="TreeGrafter"/>
</dbReference>
<dbReference type="SFLD" id="SFLDS00029">
    <property type="entry name" value="Radical_SAM"/>
    <property type="match status" value="1"/>
</dbReference>
<protein>
    <recommendedName>
        <fullName evidence="16">CDK5RAP1-like protein</fullName>
        <ecNumber evidence="4">3.6.4.13</ecNumber>
    </recommendedName>
</protein>
<feature type="domain" description="Helicase C-terminal" evidence="20">
    <location>
        <begin position="259"/>
        <end position="438"/>
    </location>
</feature>
<dbReference type="FunFam" id="3.40.50.300:FF:000145">
    <property type="entry name" value="probable ATP-dependent RNA helicase DHX40"/>
    <property type="match status" value="1"/>
</dbReference>
<dbReference type="InterPro" id="IPR006638">
    <property type="entry name" value="Elp3/MiaA/NifB-like_rSAM"/>
</dbReference>
<dbReference type="PROSITE" id="PS51194">
    <property type="entry name" value="HELICASE_CTER"/>
    <property type="match status" value="1"/>
</dbReference>
<feature type="domain" description="MTTase N-terminal" evidence="21">
    <location>
        <begin position="782"/>
        <end position="896"/>
    </location>
</feature>
<dbReference type="InterPro" id="IPR002792">
    <property type="entry name" value="TRAM_dom"/>
</dbReference>
<evidence type="ECO:0000313" key="23">
    <source>
        <dbReference type="WBParaSite" id="maker-PairedContig_600-snap-gene-0.35-mRNA-1"/>
    </source>
</evidence>
<feature type="domain" description="Radical SAM core" evidence="22">
    <location>
        <begin position="913"/>
        <end position="1169"/>
    </location>
</feature>
<dbReference type="EC" id="3.6.4.13" evidence="4"/>
<evidence type="ECO:0000256" key="16">
    <source>
        <dbReference type="ARBA" id="ARBA00074452"/>
    </source>
</evidence>
<dbReference type="CDD" id="cd18791">
    <property type="entry name" value="SF2_C_RHA"/>
    <property type="match status" value="1"/>
</dbReference>
<keyword evidence="11" id="KW-0067">ATP-binding</keyword>
<dbReference type="PROSITE" id="PS50926">
    <property type="entry name" value="TRAM"/>
    <property type="match status" value="1"/>
</dbReference>
<comment type="cofactor">
    <cofactor evidence="1">
        <name>[4Fe-4S] cluster</name>
        <dbReference type="ChEBI" id="CHEBI:49883"/>
    </cofactor>
</comment>
<dbReference type="GO" id="GO:0046872">
    <property type="term" value="F:metal ion binding"/>
    <property type="evidence" value="ECO:0007669"/>
    <property type="project" value="UniProtKB-KW"/>
</dbReference>
<dbReference type="InterPro" id="IPR005839">
    <property type="entry name" value="Methylthiotransferase"/>
</dbReference>
<dbReference type="GO" id="GO:0060255">
    <property type="term" value="P:regulation of macromolecule metabolic process"/>
    <property type="evidence" value="ECO:0007669"/>
    <property type="project" value="UniProtKB-ARBA"/>
</dbReference>
<feature type="region of interest" description="Disordered" evidence="17">
    <location>
        <begin position="1"/>
        <end position="27"/>
    </location>
</feature>
<evidence type="ECO:0000256" key="11">
    <source>
        <dbReference type="ARBA" id="ARBA00022840"/>
    </source>
</evidence>
<evidence type="ECO:0000256" key="9">
    <source>
        <dbReference type="ARBA" id="ARBA00022801"/>
    </source>
</evidence>
<evidence type="ECO:0000259" key="20">
    <source>
        <dbReference type="PROSITE" id="PS51194"/>
    </source>
</evidence>
<dbReference type="GO" id="GO:0016787">
    <property type="term" value="F:hydrolase activity"/>
    <property type="evidence" value="ECO:0007669"/>
    <property type="project" value="UniProtKB-KW"/>
</dbReference>
<dbReference type="InterPro" id="IPR058240">
    <property type="entry name" value="rSAM_sf"/>
</dbReference>
<evidence type="ECO:0000256" key="3">
    <source>
        <dbReference type="ARBA" id="ARBA00009815"/>
    </source>
</evidence>
<evidence type="ECO:0000259" key="22">
    <source>
        <dbReference type="PROSITE" id="PS51918"/>
    </source>
</evidence>
<evidence type="ECO:0000256" key="15">
    <source>
        <dbReference type="ARBA" id="ARBA00053923"/>
    </source>
</evidence>
<evidence type="ECO:0000256" key="5">
    <source>
        <dbReference type="ARBA" id="ARBA00022485"/>
    </source>
</evidence>
<dbReference type="Gene3D" id="3.80.30.20">
    <property type="entry name" value="tm_1862 like domain"/>
    <property type="match status" value="1"/>
</dbReference>
<evidence type="ECO:0000259" key="21">
    <source>
        <dbReference type="PROSITE" id="PS51449"/>
    </source>
</evidence>
<dbReference type="InterPro" id="IPR027417">
    <property type="entry name" value="P-loop_NTPase"/>
</dbReference>
<dbReference type="SFLD" id="SFLDG01061">
    <property type="entry name" value="methylthiotransferase"/>
    <property type="match status" value="1"/>
</dbReference>
<evidence type="ECO:0000256" key="4">
    <source>
        <dbReference type="ARBA" id="ARBA00012552"/>
    </source>
</evidence>
<dbReference type="InterPro" id="IPR006463">
    <property type="entry name" value="MiaB_methiolase"/>
</dbReference>
<dbReference type="GO" id="GO:0005829">
    <property type="term" value="C:cytosol"/>
    <property type="evidence" value="ECO:0007669"/>
    <property type="project" value="TreeGrafter"/>
</dbReference>
<keyword evidence="7" id="KW-0479">Metal-binding</keyword>
<keyword evidence="9" id="KW-0378">Hydrolase</keyword>
<comment type="similarity">
    <text evidence="2">Belongs to the DEAD box helicase family. DEAH subfamily.</text>
</comment>
<dbReference type="Gene3D" id="1.20.120.1080">
    <property type="match status" value="1"/>
</dbReference>
<dbReference type="SMART" id="SM00487">
    <property type="entry name" value="DEXDc"/>
    <property type="match status" value="1"/>
</dbReference>
<dbReference type="InterPro" id="IPR001650">
    <property type="entry name" value="Helicase_C-like"/>
</dbReference>
<dbReference type="SFLD" id="SFLDG01082">
    <property type="entry name" value="B12-binding_domain_containing"/>
    <property type="match status" value="1"/>
</dbReference>
<feature type="domain" description="TRAM" evidence="18">
    <location>
        <begin position="1172"/>
        <end position="1243"/>
    </location>
</feature>
<dbReference type="GO" id="GO:0035597">
    <property type="term" value="F:tRNA-2-methylthio-N(6)-dimethylallyladenosine(37) synthase activity"/>
    <property type="evidence" value="ECO:0007669"/>
    <property type="project" value="TreeGrafter"/>
</dbReference>
<keyword evidence="13" id="KW-0411">Iron-sulfur</keyword>
<evidence type="ECO:0000256" key="1">
    <source>
        <dbReference type="ARBA" id="ARBA00001966"/>
    </source>
</evidence>
<name>A0A1I8EWU2_WUCBA</name>
<dbReference type="InterPro" id="IPR007502">
    <property type="entry name" value="Helicase-assoc_dom"/>
</dbReference>
<dbReference type="Pfam" id="PF00271">
    <property type="entry name" value="Helicase_C"/>
    <property type="match status" value="1"/>
</dbReference>
<dbReference type="InterPro" id="IPR002464">
    <property type="entry name" value="DNA/RNA_helicase_DEAH_CS"/>
</dbReference>
<feature type="compositionally biased region" description="Polar residues" evidence="17">
    <location>
        <begin position="1"/>
        <end position="10"/>
    </location>
</feature>
<dbReference type="WBParaSite" id="maker-PairedContig_600-snap-gene-0.35-mRNA-1">
    <property type="protein sequence ID" value="maker-PairedContig_600-snap-gene-0.35-mRNA-1"/>
    <property type="gene ID" value="maker-PairedContig_600-snap-gene-0.35"/>
</dbReference>
<comment type="function">
    <text evidence="15">Potential regulator of CDK5 activity.</text>
</comment>
<dbReference type="NCBIfam" id="TIGR00089">
    <property type="entry name" value="MiaB/RimO family radical SAM methylthiotransferase"/>
    <property type="match status" value="1"/>
</dbReference>
<evidence type="ECO:0000256" key="6">
    <source>
        <dbReference type="ARBA" id="ARBA00022691"/>
    </source>
</evidence>
<keyword evidence="12" id="KW-0408">Iron</keyword>
<proteinExistence type="inferred from homology"/>
<dbReference type="InterPro" id="IPR007197">
    <property type="entry name" value="rSAM"/>
</dbReference>
<dbReference type="SUPFAM" id="SSF52540">
    <property type="entry name" value="P-loop containing nucleoside triphosphate hydrolases"/>
    <property type="match status" value="1"/>
</dbReference>
<evidence type="ECO:0000259" key="19">
    <source>
        <dbReference type="PROSITE" id="PS51192"/>
    </source>
</evidence>
<evidence type="ECO:0000256" key="10">
    <source>
        <dbReference type="ARBA" id="ARBA00022806"/>
    </source>
</evidence>
<organism evidence="23">
    <name type="scientific">Wuchereria bancrofti</name>
    <dbReference type="NCBI Taxonomy" id="6293"/>
    <lineage>
        <taxon>Eukaryota</taxon>
        <taxon>Metazoa</taxon>
        <taxon>Ecdysozoa</taxon>
        <taxon>Nematoda</taxon>
        <taxon>Chromadorea</taxon>
        <taxon>Rhabditida</taxon>
        <taxon>Spirurina</taxon>
        <taxon>Spiruromorpha</taxon>
        <taxon>Filarioidea</taxon>
        <taxon>Onchocercidae</taxon>
        <taxon>Wuchereria</taxon>
    </lineage>
</organism>
<dbReference type="GO" id="GO:0005524">
    <property type="term" value="F:ATP binding"/>
    <property type="evidence" value="ECO:0007669"/>
    <property type="project" value="UniProtKB-KW"/>
</dbReference>
<keyword evidence="5" id="KW-0004">4Fe-4S</keyword>
<dbReference type="Pfam" id="PF21010">
    <property type="entry name" value="HA2_C"/>
    <property type="match status" value="1"/>
</dbReference>
<comment type="catalytic activity">
    <reaction evidence="14">
        <text>ATP + H2O = ADP + phosphate + H(+)</text>
        <dbReference type="Rhea" id="RHEA:13065"/>
        <dbReference type="ChEBI" id="CHEBI:15377"/>
        <dbReference type="ChEBI" id="CHEBI:15378"/>
        <dbReference type="ChEBI" id="CHEBI:30616"/>
        <dbReference type="ChEBI" id="CHEBI:43474"/>
        <dbReference type="ChEBI" id="CHEBI:456216"/>
        <dbReference type="EC" id="3.6.4.13"/>
    </reaction>
</comment>
<dbReference type="PROSITE" id="PS51192">
    <property type="entry name" value="HELICASE_ATP_BIND_1"/>
    <property type="match status" value="1"/>
</dbReference>
<evidence type="ECO:0000256" key="8">
    <source>
        <dbReference type="ARBA" id="ARBA00022741"/>
    </source>
</evidence>
<dbReference type="PANTHER" id="PTHR43020">
    <property type="entry name" value="CDK5 REGULATORY SUBUNIT-ASSOCIATED PROTEIN 1"/>
    <property type="match status" value="1"/>
</dbReference>
<keyword evidence="10" id="KW-0347">Helicase</keyword>
<dbReference type="InterPro" id="IPR038135">
    <property type="entry name" value="Methylthiotransferase_N_sf"/>
</dbReference>
<dbReference type="SMART" id="SM00729">
    <property type="entry name" value="Elp3"/>
    <property type="match status" value="1"/>
</dbReference>
<reference evidence="23" key="1">
    <citation type="submission" date="2016-11" db="UniProtKB">
        <authorList>
            <consortium name="WormBaseParasite"/>
        </authorList>
    </citation>
    <scope>IDENTIFICATION</scope>
    <source>
        <strain evidence="23">pt0022</strain>
    </source>
</reference>
<dbReference type="Pfam" id="PF04408">
    <property type="entry name" value="WHD_HA2"/>
    <property type="match status" value="1"/>
</dbReference>
<dbReference type="InterPro" id="IPR014001">
    <property type="entry name" value="Helicase_ATP-bd"/>
</dbReference>
<keyword evidence="8" id="KW-0547">Nucleotide-binding</keyword>
<dbReference type="InterPro" id="IPR023404">
    <property type="entry name" value="rSAM_horseshoe"/>
</dbReference>